<name>A0A5J9TXB8_9POAL</name>
<dbReference type="SUPFAM" id="SSF55961">
    <property type="entry name" value="Bet v1-like"/>
    <property type="match status" value="1"/>
</dbReference>
<evidence type="ECO:0000313" key="5">
    <source>
        <dbReference type="Proteomes" id="UP000324897"/>
    </source>
</evidence>
<gene>
    <name evidence="4" type="ORF">EJB05_39489</name>
</gene>
<dbReference type="GO" id="GO:0006952">
    <property type="term" value="P:defense response"/>
    <property type="evidence" value="ECO:0007669"/>
    <property type="project" value="InterPro"/>
</dbReference>
<dbReference type="GO" id="GO:0005634">
    <property type="term" value="C:nucleus"/>
    <property type="evidence" value="ECO:0007669"/>
    <property type="project" value="UniProtKB-SubCell"/>
</dbReference>
<feature type="domain" description="Bet v I/Major latex protein" evidence="3">
    <location>
        <begin position="36"/>
        <end position="158"/>
    </location>
</feature>
<dbReference type="PANTHER" id="PTHR31213:SF23">
    <property type="entry name" value="OS04G0593400 PROTEIN"/>
    <property type="match status" value="1"/>
</dbReference>
<dbReference type="Pfam" id="PF00407">
    <property type="entry name" value="Bet_v_1"/>
    <property type="match status" value="1"/>
</dbReference>
<keyword evidence="5" id="KW-1185">Reference proteome</keyword>
<dbReference type="PANTHER" id="PTHR31213">
    <property type="entry name" value="OS08G0374000 PROTEIN-RELATED"/>
    <property type="match status" value="1"/>
</dbReference>
<dbReference type="Gene3D" id="3.30.530.20">
    <property type="match status" value="1"/>
</dbReference>
<proteinExistence type="inferred from homology"/>
<dbReference type="CDD" id="cd07816">
    <property type="entry name" value="Bet_v1-like"/>
    <property type="match status" value="1"/>
</dbReference>
<evidence type="ECO:0000256" key="1">
    <source>
        <dbReference type="ARBA" id="ARBA00004123"/>
    </source>
</evidence>
<dbReference type="OrthoDB" id="1879545at2759"/>
<comment type="similarity">
    <text evidence="2">Belongs to the BetVI family.</text>
</comment>
<dbReference type="Gramene" id="TVU15945">
    <property type="protein sequence ID" value="TVU15945"/>
    <property type="gene ID" value="EJB05_39489"/>
</dbReference>
<evidence type="ECO:0000313" key="4">
    <source>
        <dbReference type="EMBL" id="TVU15945.1"/>
    </source>
</evidence>
<dbReference type="GO" id="GO:0038023">
    <property type="term" value="F:signaling receptor activity"/>
    <property type="evidence" value="ECO:0007669"/>
    <property type="project" value="TreeGrafter"/>
</dbReference>
<reference evidence="4 5" key="1">
    <citation type="journal article" date="2019" name="Sci. Rep.">
        <title>A high-quality genome of Eragrostis curvula grass provides insights into Poaceae evolution and supports new strategies to enhance forage quality.</title>
        <authorList>
            <person name="Carballo J."/>
            <person name="Santos B.A.C.M."/>
            <person name="Zappacosta D."/>
            <person name="Garbus I."/>
            <person name="Selva J.P."/>
            <person name="Gallo C.A."/>
            <person name="Diaz A."/>
            <person name="Albertini E."/>
            <person name="Caccamo M."/>
            <person name="Echenique V."/>
        </authorList>
    </citation>
    <scope>NUCLEOTIDE SEQUENCE [LARGE SCALE GENOMIC DNA]</scope>
    <source>
        <strain evidence="5">cv. Victoria</strain>
        <tissue evidence="4">Leaf</tissue>
    </source>
</reference>
<dbReference type="AlphaFoldDB" id="A0A5J9TXB8"/>
<dbReference type="GO" id="GO:0005737">
    <property type="term" value="C:cytoplasm"/>
    <property type="evidence" value="ECO:0007669"/>
    <property type="project" value="TreeGrafter"/>
</dbReference>
<protein>
    <recommendedName>
        <fullName evidence="3">Bet v I/Major latex protein domain-containing protein</fullName>
    </recommendedName>
</protein>
<dbReference type="Proteomes" id="UP000324897">
    <property type="component" value="Unassembled WGS sequence"/>
</dbReference>
<evidence type="ECO:0000256" key="2">
    <source>
        <dbReference type="ARBA" id="ARBA00009744"/>
    </source>
</evidence>
<organism evidence="4 5">
    <name type="scientific">Eragrostis curvula</name>
    <name type="common">weeping love grass</name>
    <dbReference type="NCBI Taxonomy" id="38414"/>
    <lineage>
        <taxon>Eukaryota</taxon>
        <taxon>Viridiplantae</taxon>
        <taxon>Streptophyta</taxon>
        <taxon>Embryophyta</taxon>
        <taxon>Tracheophyta</taxon>
        <taxon>Spermatophyta</taxon>
        <taxon>Magnoliopsida</taxon>
        <taxon>Liliopsida</taxon>
        <taxon>Poales</taxon>
        <taxon>Poaceae</taxon>
        <taxon>PACMAD clade</taxon>
        <taxon>Chloridoideae</taxon>
        <taxon>Eragrostideae</taxon>
        <taxon>Eragrostidinae</taxon>
        <taxon>Eragrostis</taxon>
    </lineage>
</organism>
<dbReference type="InterPro" id="IPR023393">
    <property type="entry name" value="START-like_dom_sf"/>
</dbReference>
<comment type="caution">
    <text evidence="4">The sequence shown here is derived from an EMBL/GenBank/DDBJ whole genome shotgun (WGS) entry which is preliminary data.</text>
</comment>
<dbReference type="InterPro" id="IPR000916">
    <property type="entry name" value="Bet_v_I/MLP"/>
</dbReference>
<dbReference type="GO" id="GO:0004864">
    <property type="term" value="F:protein phosphatase inhibitor activity"/>
    <property type="evidence" value="ECO:0007669"/>
    <property type="project" value="TreeGrafter"/>
</dbReference>
<dbReference type="GO" id="GO:0010427">
    <property type="term" value="F:abscisic acid binding"/>
    <property type="evidence" value="ECO:0007669"/>
    <property type="project" value="TreeGrafter"/>
</dbReference>
<dbReference type="GO" id="GO:0009738">
    <property type="term" value="P:abscisic acid-activated signaling pathway"/>
    <property type="evidence" value="ECO:0007669"/>
    <property type="project" value="TreeGrafter"/>
</dbReference>
<sequence>MTVKDLAKPDIFFFKTRQTKFRRKTEGATMTRSKSYEHETDVSAPQLWAIYGTLRAAELVPEVLPHIFTKTEVVSGDGGVGTVVQMTFSQGGTFTEKFVKVDNENYIKEALGIDGDILNAGFLYYMIRLEIIDKGPDSSVIRSTVEYDFDDGHPELEAMASTTLLAAVAAEFVKYVKEHKTPEASS</sequence>
<dbReference type="InterPro" id="IPR050279">
    <property type="entry name" value="Plant_def-hormone_signal"/>
</dbReference>
<comment type="subcellular location">
    <subcellularLocation>
        <location evidence="1">Nucleus</location>
    </subcellularLocation>
</comment>
<evidence type="ECO:0000259" key="3">
    <source>
        <dbReference type="Pfam" id="PF00407"/>
    </source>
</evidence>
<accession>A0A5J9TXB8</accession>
<dbReference type="EMBL" id="RWGY01000031">
    <property type="protein sequence ID" value="TVU15945.1"/>
    <property type="molecule type" value="Genomic_DNA"/>
</dbReference>